<dbReference type="PROSITE" id="PS01081">
    <property type="entry name" value="HTH_TETR_1"/>
    <property type="match status" value="1"/>
</dbReference>
<dbReference type="PROSITE" id="PS50977">
    <property type="entry name" value="HTH_TETR_2"/>
    <property type="match status" value="1"/>
</dbReference>
<keyword evidence="3" id="KW-0804">Transcription</keyword>
<evidence type="ECO:0000256" key="4">
    <source>
        <dbReference type="PROSITE-ProRule" id="PRU00335"/>
    </source>
</evidence>
<dbReference type="PANTHER" id="PTHR30055:SF234">
    <property type="entry name" value="HTH-TYPE TRANSCRIPTIONAL REGULATOR BETI"/>
    <property type="match status" value="1"/>
</dbReference>
<keyword evidence="2 4" id="KW-0238">DNA-binding</keyword>
<dbReference type="GO" id="GO:0000976">
    <property type="term" value="F:transcription cis-regulatory region binding"/>
    <property type="evidence" value="ECO:0007669"/>
    <property type="project" value="TreeGrafter"/>
</dbReference>
<keyword evidence="7" id="KW-1185">Reference proteome</keyword>
<dbReference type="SUPFAM" id="SSF46689">
    <property type="entry name" value="Homeodomain-like"/>
    <property type="match status" value="1"/>
</dbReference>
<feature type="DNA-binding region" description="H-T-H motif" evidence="4">
    <location>
        <begin position="38"/>
        <end position="57"/>
    </location>
</feature>
<dbReference type="Pfam" id="PF00440">
    <property type="entry name" value="TetR_N"/>
    <property type="match status" value="1"/>
</dbReference>
<dbReference type="InterPro" id="IPR001647">
    <property type="entry name" value="HTH_TetR"/>
</dbReference>
<evidence type="ECO:0000313" key="7">
    <source>
        <dbReference type="Proteomes" id="UP000594468"/>
    </source>
</evidence>
<evidence type="ECO:0000256" key="3">
    <source>
        <dbReference type="ARBA" id="ARBA00023163"/>
    </source>
</evidence>
<dbReference type="PRINTS" id="PR00455">
    <property type="entry name" value="HTHTETR"/>
</dbReference>
<name>A0A7S8IFT4_9CHLR</name>
<dbReference type="RefSeq" id="WP_195172005.1">
    <property type="nucleotide sequence ID" value="NZ_CP062983.1"/>
</dbReference>
<sequence>MILLTTDKPVRADAARNRNLLLTTATRLFREEGVDAVTMSAIAQEAGVGKGTLYRHFSDKAELCHALLDEAMLGFQEETFAQLRRGGEAITHLRWFLRAAVYYVDQHIALLSEASIVGNGDMLGHPAHAWWRQTIIGLLRQIDVTGDIGYLADTLYIMTDVRIIKYQRDLQGYELDRIVTGLLNTLDAFLAR</sequence>
<dbReference type="Proteomes" id="UP000594468">
    <property type="component" value="Chromosome"/>
</dbReference>
<dbReference type="InterPro" id="IPR009057">
    <property type="entry name" value="Homeodomain-like_sf"/>
</dbReference>
<evidence type="ECO:0000259" key="5">
    <source>
        <dbReference type="PROSITE" id="PS50977"/>
    </source>
</evidence>
<reference evidence="6 7" key="1">
    <citation type="submission" date="2020-02" db="EMBL/GenBank/DDBJ databases">
        <authorList>
            <person name="Zheng R.K."/>
            <person name="Sun C.M."/>
        </authorList>
    </citation>
    <scope>NUCLEOTIDE SEQUENCE [LARGE SCALE GENOMIC DNA]</scope>
    <source>
        <strain evidence="7">rifampicinis</strain>
    </source>
</reference>
<organism evidence="6 7">
    <name type="scientific">Phototrophicus methaneseepsis</name>
    <dbReference type="NCBI Taxonomy" id="2710758"/>
    <lineage>
        <taxon>Bacteria</taxon>
        <taxon>Bacillati</taxon>
        <taxon>Chloroflexota</taxon>
        <taxon>Candidatus Thermofontia</taxon>
        <taxon>Phototrophicales</taxon>
        <taxon>Phototrophicaceae</taxon>
        <taxon>Phototrophicus</taxon>
    </lineage>
</organism>
<dbReference type="InterPro" id="IPR023772">
    <property type="entry name" value="DNA-bd_HTH_TetR-type_CS"/>
</dbReference>
<dbReference type="AlphaFoldDB" id="A0A7S8IFT4"/>
<evidence type="ECO:0000256" key="1">
    <source>
        <dbReference type="ARBA" id="ARBA00023015"/>
    </source>
</evidence>
<keyword evidence="1" id="KW-0805">Transcription regulation</keyword>
<protein>
    <submittedName>
        <fullName evidence="6">TetR/AcrR family transcriptional regulator</fullName>
    </submittedName>
</protein>
<dbReference type="EMBL" id="CP062983">
    <property type="protein sequence ID" value="QPC83941.1"/>
    <property type="molecule type" value="Genomic_DNA"/>
</dbReference>
<evidence type="ECO:0000313" key="6">
    <source>
        <dbReference type="EMBL" id="QPC83941.1"/>
    </source>
</evidence>
<evidence type="ECO:0000256" key="2">
    <source>
        <dbReference type="ARBA" id="ARBA00023125"/>
    </source>
</evidence>
<gene>
    <name evidence="6" type="ORF">G4Y79_06060</name>
</gene>
<feature type="domain" description="HTH tetR-type" evidence="5">
    <location>
        <begin position="15"/>
        <end position="75"/>
    </location>
</feature>
<dbReference type="InterPro" id="IPR050109">
    <property type="entry name" value="HTH-type_TetR-like_transc_reg"/>
</dbReference>
<dbReference type="Gene3D" id="1.10.357.10">
    <property type="entry name" value="Tetracycline Repressor, domain 2"/>
    <property type="match status" value="1"/>
</dbReference>
<accession>A0A7S8IFT4</accession>
<dbReference type="PANTHER" id="PTHR30055">
    <property type="entry name" value="HTH-TYPE TRANSCRIPTIONAL REGULATOR RUTR"/>
    <property type="match status" value="1"/>
</dbReference>
<dbReference type="GO" id="GO:0003700">
    <property type="term" value="F:DNA-binding transcription factor activity"/>
    <property type="evidence" value="ECO:0007669"/>
    <property type="project" value="TreeGrafter"/>
</dbReference>
<dbReference type="KEGG" id="pmet:G4Y79_06060"/>
<proteinExistence type="predicted"/>